<feature type="signal peptide" evidence="2">
    <location>
        <begin position="1"/>
        <end position="28"/>
    </location>
</feature>
<dbReference type="AlphaFoldDB" id="A0A328TXH1"/>
<accession>A0A328TXH1</accession>
<organism evidence="3 4">
    <name type="scientific">Paenibacillus montanisoli</name>
    <dbReference type="NCBI Taxonomy" id="2081970"/>
    <lineage>
        <taxon>Bacteria</taxon>
        <taxon>Bacillati</taxon>
        <taxon>Bacillota</taxon>
        <taxon>Bacilli</taxon>
        <taxon>Bacillales</taxon>
        <taxon>Paenibacillaceae</taxon>
        <taxon>Paenibacillus</taxon>
    </lineage>
</organism>
<gene>
    <name evidence="3" type="ORF">DL346_26470</name>
</gene>
<reference evidence="3 4" key="1">
    <citation type="submission" date="2018-06" db="EMBL/GenBank/DDBJ databases">
        <title>Paenibacillus montanisoli sp. nov., isolated from mountain area soil.</title>
        <authorList>
            <person name="Wu M."/>
        </authorList>
    </citation>
    <scope>NUCLEOTIDE SEQUENCE [LARGE SCALE GENOMIC DNA]</scope>
    <source>
        <strain evidence="3 4">RA17</strain>
    </source>
</reference>
<feature type="chain" id="PRO_5016283042" evidence="2">
    <location>
        <begin position="29"/>
        <end position="166"/>
    </location>
</feature>
<evidence type="ECO:0000256" key="1">
    <source>
        <dbReference type="SAM" id="MobiDB-lite"/>
    </source>
</evidence>
<protein>
    <submittedName>
        <fullName evidence="3">Uncharacterized protein</fullName>
    </submittedName>
</protein>
<evidence type="ECO:0000313" key="3">
    <source>
        <dbReference type="EMBL" id="RAP73801.1"/>
    </source>
</evidence>
<comment type="caution">
    <text evidence="3">The sequence shown here is derived from an EMBL/GenBank/DDBJ whole genome shotgun (WGS) entry which is preliminary data.</text>
</comment>
<evidence type="ECO:0000256" key="2">
    <source>
        <dbReference type="SAM" id="SignalP"/>
    </source>
</evidence>
<proteinExistence type="predicted"/>
<dbReference type="OrthoDB" id="2613668at2"/>
<dbReference type="EMBL" id="QLUW01000006">
    <property type="protein sequence ID" value="RAP73801.1"/>
    <property type="molecule type" value="Genomic_DNA"/>
</dbReference>
<keyword evidence="4" id="KW-1185">Reference proteome</keyword>
<dbReference type="Proteomes" id="UP000249260">
    <property type="component" value="Unassembled WGS sequence"/>
</dbReference>
<feature type="compositionally biased region" description="Basic and acidic residues" evidence="1">
    <location>
        <begin position="40"/>
        <end position="60"/>
    </location>
</feature>
<sequence>MNKHGFRKPLIAIGTAAALLLSAVPALAQQIATPPSDQLEAQHEQERNHWGGDHHFGKNGEEHKARKLKHLQEAAGYFGISTEGKSAEQLIKELKAARDADPAKWEKFKAEMKAKRLAKLQEKAAALGIKTEGKSAKQLREEICKKHGQDKPNTDVTPLPGAKAKS</sequence>
<name>A0A328TXH1_9BACL</name>
<dbReference type="RefSeq" id="WP_112885385.1">
    <property type="nucleotide sequence ID" value="NZ_QLUW01000006.1"/>
</dbReference>
<feature type="region of interest" description="Disordered" evidence="1">
    <location>
        <begin position="36"/>
        <end position="60"/>
    </location>
</feature>
<evidence type="ECO:0000313" key="4">
    <source>
        <dbReference type="Proteomes" id="UP000249260"/>
    </source>
</evidence>
<keyword evidence="2" id="KW-0732">Signal</keyword>
<feature type="compositionally biased region" description="Basic and acidic residues" evidence="1">
    <location>
        <begin position="132"/>
        <end position="153"/>
    </location>
</feature>
<feature type="region of interest" description="Disordered" evidence="1">
    <location>
        <begin position="132"/>
        <end position="166"/>
    </location>
</feature>